<dbReference type="InterPro" id="IPR033640">
    <property type="entry name" value="FAR_C"/>
</dbReference>
<reference evidence="13 14" key="1">
    <citation type="submission" date="2017-12" db="EMBL/GenBank/DDBJ databases">
        <title>Hemimetabolous genomes reveal molecular basis of termite eusociality.</title>
        <authorList>
            <person name="Harrison M.C."/>
            <person name="Jongepier E."/>
            <person name="Robertson H.M."/>
            <person name="Arning N."/>
            <person name="Bitard-Feildel T."/>
            <person name="Chao H."/>
            <person name="Childers C.P."/>
            <person name="Dinh H."/>
            <person name="Doddapaneni H."/>
            <person name="Dugan S."/>
            <person name="Gowin J."/>
            <person name="Greiner C."/>
            <person name="Han Y."/>
            <person name="Hu H."/>
            <person name="Hughes D.S.T."/>
            <person name="Huylmans A.-K."/>
            <person name="Kemena C."/>
            <person name="Kremer L.P.M."/>
            <person name="Lee S.L."/>
            <person name="Lopez-Ezquerra A."/>
            <person name="Mallet L."/>
            <person name="Monroy-Kuhn J.M."/>
            <person name="Moser A."/>
            <person name="Murali S.C."/>
            <person name="Muzny D.M."/>
            <person name="Otani S."/>
            <person name="Piulachs M.-D."/>
            <person name="Poelchau M."/>
            <person name="Qu J."/>
            <person name="Schaub F."/>
            <person name="Wada-Katsumata A."/>
            <person name="Worley K.C."/>
            <person name="Xie Q."/>
            <person name="Ylla G."/>
            <person name="Poulsen M."/>
            <person name="Gibbs R.A."/>
            <person name="Schal C."/>
            <person name="Richards S."/>
            <person name="Belles X."/>
            <person name="Korb J."/>
            <person name="Bornberg-Bauer E."/>
        </authorList>
    </citation>
    <scope>NUCLEOTIDE SEQUENCE [LARGE SCALE GENOMIC DNA]</scope>
    <source>
        <tissue evidence="13">Whole body</tissue>
    </source>
</reference>
<evidence type="ECO:0000256" key="8">
    <source>
        <dbReference type="ARBA" id="ARBA00023136"/>
    </source>
</evidence>
<gene>
    <name evidence="13" type="primary">wat_4</name>
    <name evidence="13" type="ORF">B7P43_G05498</name>
</gene>
<comment type="similarity">
    <text evidence="2 10">Belongs to the fatty acyl-CoA reductase family.</text>
</comment>
<dbReference type="InterPro" id="IPR036291">
    <property type="entry name" value="NAD(P)-bd_dom_sf"/>
</dbReference>
<dbReference type="EMBL" id="NEVH01002545">
    <property type="protein sequence ID" value="PNF42320.1"/>
    <property type="molecule type" value="Genomic_DNA"/>
</dbReference>
<evidence type="ECO:0000256" key="6">
    <source>
        <dbReference type="ARBA" id="ARBA00022989"/>
    </source>
</evidence>
<evidence type="ECO:0000256" key="5">
    <source>
        <dbReference type="ARBA" id="ARBA00022857"/>
    </source>
</evidence>
<keyword evidence="8 10" id="KW-0472">Membrane</keyword>
<proteinExistence type="inferred from homology"/>
<keyword evidence="3 10" id="KW-0444">Lipid biosynthesis</keyword>
<dbReference type="PANTHER" id="PTHR11011">
    <property type="entry name" value="MALE STERILITY PROTEIN 2-RELATED"/>
    <property type="match status" value="1"/>
</dbReference>
<dbReference type="InterPro" id="IPR026055">
    <property type="entry name" value="FAR"/>
</dbReference>
<dbReference type="GO" id="GO:0080019">
    <property type="term" value="F:alcohol-forming very long-chain fatty acyl-CoA reductase activity"/>
    <property type="evidence" value="ECO:0007669"/>
    <property type="project" value="InterPro"/>
</dbReference>
<feature type="transmembrane region" description="Helical" evidence="10">
    <location>
        <begin position="361"/>
        <end position="383"/>
    </location>
</feature>
<name>A0A2J7RNA3_9NEOP</name>
<dbReference type="SUPFAM" id="SSF51735">
    <property type="entry name" value="NAD(P)-binding Rossmann-fold domains"/>
    <property type="match status" value="1"/>
</dbReference>
<evidence type="ECO:0000313" key="14">
    <source>
        <dbReference type="Proteomes" id="UP000235965"/>
    </source>
</evidence>
<organism evidence="13 14">
    <name type="scientific">Cryptotermes secundus</name>
    <dbReference type="NCBI Taxonomy" id="105785"/>
    <lineage>
        <taxon>Eukaryota</taxon>
        <taxon>Metazoa</taxon>
        <taxon>Ecdysozoa</taxon>
        <taxon>Arthropoda</taxon>
        <taxon>Hexapoda</taxon>
        <taxon>Insecta</taxon>
        <taxon>Pterygota</taxon>
        <taxon>Neoptera</taxon>
        <taxon>Polyneoptera</taxon>
        <taxon>Dictyoptera</taxon>
        <taxon>Blattodea</taxon>
        <taxon>Blattoidea</taxon>
        <taxon>Termitoidae</taxon>
        <taxon>Kalotermitidae</taxon>
        <taxon>Cryptotermitinae</taxon>
        <taxon>Cryptotermes</taxon>
    </lineage>
</organism>
<evidence type="ECO:0000256" key="9">
    <source>
        <dbReference type="ARBA" id="ARBA00052530"/>
    </source>
</evidence>
<protein>
    <recommendedName>
        <fullName evidence="10">Fatty acyl-CoA reductase</fullName>
        <ecNumber evidence="10">1.2.1.84</ecNumber>
    </recommendedName>
</protein>
<evidence type="ECO:0000256" key="1">
    <source>
        <dbReference type="ARBA" id="ARBA00004141"/>
    </source>
</evidence>
<keyword evidence="5 10" id="KW-0521">NADP</keyword>
<dbReference type="OrthoDB" id="429813at2759"/>
<dbReference type="Proteomes" id="UP000235965">
    <property type="component" value="Unassembled WGS sequence"/>
</dbReference>
<feature type="domain" description="Thioester reductase (TE)" evidence="12">
    <location>
        <begin position="22"/>
        <end position="291"/>
    </location>
</feature>
<dbReference type="Gene3D" id="3.40.50.720">
    <property type="entry name" value="NAD(P)-binding Rossmann-like Domain"/>
    <property type="match status" value="1"/>
</dbReference>
<feature type="transmembrane region" description="Helical" evidence="10">
    <location>
        <begin position="480"/>
        <end position="500"/>
    </location>
</feature>
<dbReference type="PANTHER" id="PTHR11011:SF60">
    <property type="entry name" value="FATTY ACYL-COA REDUCTASE-RELATED"/>
    <property type="match status" value="1"/>
</dbReference>
<accession>A0A2J7RNA3</accession>
<comment type="caution">
    <text evidence="13">The sequence shown here is derived from an EMBL/GenBank/DDBJ whole genome shotgun (WGS) entry which is preliminary data.</text>
</comment>
<evidence type="ECO:0000256" key="2">
    <source>
        <dbReference type="ARBA" id="ARBA00005928"/>
    </source>
</evidence>
<keyword evidence="14" id="KW-1185">Reference proteome</keyword>
<comment type="catalytic activity">
    <reaction evidence="9 10">
        <text>a long-chain fatty acyl-CoA + 2 NADPH + 2 H(+) = a long-chain primary fatty alcohol + 2 NADP(+) + CoA</text>
        <dbReference type="Rhea" id="RHEA:52716"/>
        <dbReference type="ChEBI" id="CHEBI:15378"/>
        <dbReference type="ChEBI" id="CHEBI:57287"/>
        <dbReference type="ChEBI" id="CHEBI:57783"/>
        <dbReference type="ChEBI" id="CHEBI:58349"/>
        <dbReference type="ChEBI" id="CHEBI:77396"/>
        <dbReference type="ChEBI" id="CHEBI:83139"/>
        <dbReference type="EC" id="1.2.1.84"/>
    </reaction>
</comment>
<keyword evidence="4 10" id="KW-0812">Transmembrane</keyword>
<sequence length="501" mass="56888">MDCIGDRGTEVQEFYRGANVLITGGTGFMGKVLMEKLLRSCPHLNTIYVLIRSKKGKDPETRLEDIFSDPLFDKMKDNEPKLRHKVVAISGDCNLQGMGLKSLDRSLLMEDVTHIFHVAATVRFDEAMRLAVGINVMGTHNVLELAKEMSKLKVVIHVSTAYCNCHLQEIEEKLYTYSFTHQKVSAIADSVSDKVMEVITPYMLEEWPNTYAFTKAVAEDLVRDEGVGLPIGVFRPAIVVATRDEPVCGWIDNLYGPTGVFVGAGTGLIRTVHIDGDKVANIVPVDMAVNALIVSAWEVANKPRAQSGDEIPVYNYVSSVQRPLTWEQFMEKSSRHGKKVPPMRGVWCYSLTLNKHRSLHLLYTFLLHVLPAIIVDGFAALLGKRPKLLKIYKKINKFINVISYFGTREWKFTNKNVQALWERLNEEDRKMFDFDIGGLDWEKYFYSYGRGVRVYLLKDELATVPQAKAKYKRLVLMHQGVKLLVLILVLRLLWTIWSLLS</sequence>
<dbReference type="InParanoid" id="A0A2J7RNA3"/>
<dbReference type="GO" id="GO:0005777">
    <property type="term" value="C:peroxisome"/>
    <property type="evidence" value="ECO:0007669"/>
    <property type="project" value="TreeGrafter"/>
</dbReference>
<dbReference type="CDD" id="cd05236">
    <property type="entry name" value="FAR-N_SDR_e"/>
    <property type="match status" value="1"/>
</dbReference>
<dbReference type="GO" id="GO:0035336">
    <property type="term" value="P:long-chain fatty-acyl-CoA metabolic process"/>
    <property type="evidence" value="ECO:0007669"/>
    <property type="project" value="TreeGrafter"/>
</dbReference>
<dbReference type="AlphaFoldDB" id="A0A2J7RNA3"/>
<evidence type="ECO:0000256" key="10">
    <source>
        <dbReference type="RuleBase" id="RU363097"/>
    </source>
</evidence>
<keyword evidence="6 10" id="KW-1133">Transmembrane helix</keyword>
<dbReference type="FunFam" id="3.40.50.720:FF:000143">
    <property type="entry name" value="Fatty acyl-CoA reductase"/>
    <property type="match status" value="1"/>
</dbReference>
<evidence type="ECO:0000256" key="3">
    <source>
        <dbReference type="ARBA" id="ARBA00022516"/>
    </source>
</evidence>
<dbReference type="CDD" id="cd09071">
    <property type="entry name" value="FAR_C"/>
    <property type="match status" value="1"/>
</dbReference>
<dbReference type="STRING" id="105785.A0A2J7RNA3"/>
<dbReference type="GO" id="GO:0102965">
    <property type="term" value="F:alcohol-forming long-chain fatty acyl-CoA reductase activity"/>
    <property type="evidence" value="ECO:0007669"/>
    <property type="project" value="UniProtKB-EC"/>
</dbReference>
<dbReference type="GO" id="GO:0016020">
    <property type="term" value="C:membrane"/>
    <property type="evidence" value="ECO:0007669"/>
    <property type="project" value="UniProtKB-SubCell"/>
</dbReference>
<dbReference type="EC" id="1.2.1.84" evidence="10"/>
<evidence type="ECO:0000313" key="13">
    <source>
        <dbReference type="EMBL" id="PNF42320.1"/>
    </source>
</evidence>
<evidence type="ECO:0000259" key="12">
    <source>
        <dbReference type="Pfam" id="PF07993"/>
    </source>
</evidence>
<dbReference type="Pfam" id="PF03015">
    <property type="entry name" value="Sterile"/>
    <property type="match status" value="1"/>
</dbReference>
<keyword evidence="10" id="KW-0560">Oxidoreductase</keyword>
<dbReference type="InterPro" id="IPR013120">
    <property type="entry name" value="FAR_NAD-bd"/>
</dbReference>
<comment type="subcellular location">
    <subcellularLocation>
        <location evidence="1">Membrane</location>
        <topology evidence="1">Multi-pass membrane protein</topology>
    </subcellularLocation>
</comment>
<evidence type="ECO:0000259" key="11">
    <source>
        <dbReference type="Pfam" id="PF03015"/>
    </source>
</evidence>
<evidence type="ECO:0000256" key="7">
    <source>
        <dbReference type="ARBA" id="ARBA00023098"/>
    </source>
</evidence>
<dbReference type="Pfam" id="PF07993">
    <property type="entry name" value="NAD_binding_4"/>
    <property type="match status" value="1"/>
</dbReference>
<feature type="domain" description="Fatty acyl-CoA reductase C-terminal" evidence="11">
    <location>
        <begin position="367"/>
        <end position="459"/>
    </location>
</feature>
<keyword evidence="7 10" id="KW-0443">Lipid metabolism</keyword>
<evidence type="ECO:0000256" key="4">
    <source>
        <dbReference type="ARBA" id="ARBA00022692"/>
    </source>
</evidence>
<dbReference type="FunCoup" id="A0A2J7RNA3">
    <property type="interactions" value="60"/>
</dbReference>
<comment type="function">
    <text evidence="10">Catalyzes the reduction of fatty acyl-CoA to fatty alcohols.</text>
</comment>